<dbReference type="OMA" id="DELMHCI"/>
<dbReference type="InterPro" id="IPR018490">
    <property type="entry name" value="cNMP-bd_dom_sf"/>
</dbReference>
<protein>
    <recommendedName>
        <fullName evidence="2">Cyclic nucleotide-binding domain-containing protein</fullName>
    </recommendedName>
</protein>
<organism evidence="3 4">
    <name type="scientific">Saprolegnia parasitica (strain CBS 223.65)</name>
    <dbReference type="NCBI Taxonomy" id="695850"/>
    <lineage>
        <taxon>Eukaryota</taxon>
        <taxon>Sar</taxon>
        <taxon>Stramenopiles</taxon>
        <taxon>Oomycota</taxon>
        <taxon>Saprolegniomycetes</taxon>
        <taxon>Saprolegniales</taxon>
        <taxon>Saprolegniaceae</taxon>
        <taxon>Saprolegnia</taxon>
    </lineage>
</organism>
<gene>
    <name evidence="3" type="ORF">SPRG_08694</name>
</gene>
<dbReference type="InterPro" id="IPR037383">
    <property type="entry name" value="CCDC87"/>
</dbReference>
<evidence type="ECO:0000313" key="4">
    <source>
        <dbReference type="Proteomes" id="UP000030745"/>
    </source>
</evidence>
<accession>A0A067CHK7</accession>
<dbReference type="CDD" id="cd00038">
    <property type="entry name" value="CAP_ED"/>
    <property type="match status" value="1"/>
</dbReference>
<proteinExistence type="predicted"/>
<dbReference type="PANTHER" id="PTHR16078">
    <property type="entry name" value="COILED-COIL DOMAIN-CONTAINING PROTEIN 87"/>
    <property type="match status" value="1"/>
</dbReference>
<feature type="domain" description="Cyclic nucleotide-binding" evidence="2">
    <location>
        <begin position="182"/>
        <end position="283"/>
    </location>
</feature>
<evidence type="ECO:0000256" key="1">
    <source>
        <dbReference type="SAM" id="MobiDB-lite"/>
    </source>
</evidence>
<dbReference type="PANTHER" id="PTHR16078:SF1">
    <property type="entry name" value="COILED-COIL DOMAIN-CONTAINING PROTEIN 87"/>
    <property type="match status" value="1"/>
</dbReference>
<dbReference type="GeneID" id="24130907"/>
<dbReference type="RefSeq" id="XP_012203327.1">
    <property type="nucleotide sequence ID" value="XM_012347937.1"/>
</dbReference>
<dbReference type="Proteomes" id="UP000030745">
    <property type="component" value="Unassembled WGS sequence"/>
</dbReference>
<feature type="region of interest" description="Disordered" evidence="1">
    <location>
        <begin position="601"/>
        <end position="624"/>
    </location>
</feature>
<evidence type="ECO:0000259" key="2">
    <source>
        <dbReference type="PROSITE" id="PS50042"/>
    </source>
</evidence>
<dbReference type="Gene3D" id="2.60.120.10">
    <property type="entry name" value="Jelly Rolls"/>
    <property type="match status" value="1"/>
</dbReference>
<dbReference type="VEuPathDB" id="FungiDB:SPRG_08694"/>
<dbReference type="EMBL" id="KK583227">
    <property type="protein sequence ID" value="KDO26041.1"/>
    <property type="molecule type" value="Genomic_DNA"/>
</dbReference>
<dbReference type="InterPro" id="IPR000595">
    <property type="entry name" value="cNMP-bd_dom"/>
</dbReference>
<feature type="region of interest" description="Disordered" evidence="1">
    <location>
        <begin position="982"/>
        <end position="1030"/>
    </location>
</feature>
<evidence type="ECO:0000313" key="3">
    <source>
        <dbReference type="EMBL" id="KDO26041.1"/>
    </source>
</evidence>
<feature type="region of interest" description="Disordered" evidence="1">
    <location>
        <begin position="657"/>
        <end position="690"/>
    </location>
</feature>
<feature type="compositionally biased region" description="Acidic residues" evidence="1">
    <location>
        <begin position="671"/>
        <end position="685"/>
    </location>
</feature>
<name>A0A067CHK7_SAPPC</name>
<dbReference type="SUPFAM" id="SSF51206">
    <property type="entry name" value="cAMP-binding domain-like"/>
    <property type="match status" value="1"/>
</dbReference>
<dbReference type="OrthoDB" id="67750at2759"/>
<keyword evidence="4" id="KW-1185">Reference proteome</keyword>
<dbReference type="KEGG" id="spar:SPRG_08694"/>
<dbReference type="AlphaFoldDB" id="A0A067CHK7"/>
<sequence>MAAFLQTQNVHTSDDELMHCIQSAIESLGHALYESLRVSFQRSLNHGFFSAAATSTRLLTTFKLELRSQVTPDTVRQRVLWDLLEEKAGALRAHSSAAIAPGHMTLGRFKLEAMTSFAAAKNAKESPRLRHQHQQILLDQVASYVASRPLVAHNHTAHPSVKADEAADRLRHILCVLCHVSCLKSIPMHYKAEMVQATTPLVARRGRLLVSPEVASTCLYVLVEGSLIVHLESGHSVQKEPFEHFFCGEVDLLSAQPGTLRVTVASDTCSLAVLERTDFDAILEKAIASASSSASMNRPPLTTPRRPKTAAPLGHTVVRTPAKPIAHDDQVREATEASRKHRQNYIAQKRADLEAKRAAEASALAATTVKTKSPRKFTAKTKAHIHLLARLKISMTPHMVRPKAATPDASATALPPFAYFPRFPDAFDVRHVELLYMGPQSFEMDEMRLVECGPPLPETPSLVLPPKVHIDTSVLLMEHLALLSRRRPPMQPSTAETSHARAHVEWHSTSWTEPQLPSQPDATFAQFTESRKKVSAPVIKGQKTPYASLAMYCYNWKPEAVVSESAISPSQTATAIGAVTESSLSHLFGLDLDPSAAPIDGALHGVDGDDEALSSDVTDSHGPPLEAAASLDGLSTYDVASVPADAAQATPLALAHRSSTAHRDSTLTAVPEDDDHVLSTDDNDTDLTAPDQLDVGAEAASNDDDASTRTLLHNDATSLARKEAYDRLVRQASQTPSTSSLSPRTQNDRLHELAYEEALRGVATSDNKHGMPCPLRQHMQQRMESVFTALQLSAKCKLEVVMKYTQEAHAPHLASALELWERAVVSIADRELTLQKIHDFELVASDPRRHFQTISTERLKEQRQRDKLLLLFQAHSTYCQNTLQQLYGKFGDTILYRDRPYREKMAHDYTELLFELECERVRIYYGGVSPDVIDETAMTTTTAVDAASSALARAVKARGDKDLSDLRTALTQARGAREAAIASAHHEAMERRRAVRAPRRPTQEKEPSLQDALGRVLHRQRPTKPWTPIL</sequence>
<reference evidence="3 4" key="1">
    <citation type="journal article" date="2013" name="PLoS Genet.">
        <title>Distinctive expansion of potential virulence genes in the genome of the oomycete fish pathogen Saprolegnia parasitica.</title>
        <authorList>
            <person name="Jiang R.H."/>
            <person name="de Bruijn I."/>
            <person name="Haas B.J."/>
            <person name="Belmonte R."/>
            <person name="Lobach L."/>
            <person name="Christie J."/>
            <person name="van den Ackerveken G."/>
            <person name="Bottin A."/>
            <person name="Bulone V."/>
            <person name="Diaz-Moreno S.M."/>
            <person name="Dumas B."/>
            <person name="Fan L."/>
            <person name="Gaulin E."/>
            <person name="Govers F."/>
            <person name="Grenville-Briggs L.J."/>
            <person name="Horner N.R."/>
            <person name="Levin J.Z."/>
            <person name="Mammella M."/>
            <person name="Meijer H.J."/>
            <person name="Morris P."/>
            <person name="Nusbaum C."/>
            <person name="Oome S."/>
            <person name="Phillips A.J."/>
            <person name="van Rooyen D."/>
            <person name="Rzeszutek E."/>
            <person name="Saraiva M."/>
            <person name="Secombes C.J."/>
            <person name="Seidl M.F."/>
            <person name="Snel B."/>
            <person name="Stassen J.H."/>
            <person name="Sykes S."/>
            <person name="Tripathy S."/>
            <person name="van den Berg H."/>
            <person name="Vega-Arreguin J.C."/>
            <person name="Wawra S."/>
            <person name="Young S.K."/>
            <person name="Zeng Q."/>
            <person name="Dieguez-Uribeondo J."/>
            <person name="Russ C."/>
            <person name="Tyler B.M."/>
            <person name="van West P."/>
        </authorList>
    </citation>
    <scope>NUCLEOTIDE SEQUENCE [LARGE SCALE GENOMIC DNA]</scope>
    <source>
        <strain evidence="3 4">CBS 223.65</strain>
    </source>
</reference>
<dbReference type="InterPro" id="IPR014710">
    <property type="entry name" value="RmlC-like_jellyroll"/>
</dbReference>
<dbReference type="PROSITE" id="PS50042">
    <property type="entry name" value="CNMP_BINDING_3"/>
    <property type="match status" value="1"/>
</dbReference>